<protein>
    <submittedName>
        <fullName evidence="1">Uncharacterized protein</fullName>
    </submittedName>
</protein>
<comment type="caution">
    <text evidence="1">The sequence shown here is derived from an EMBL/GenBank/DDBJ whole genome shotgun (WGS) entry which is preliminary data.</text>
</comment>
<accession>A0AAV2ZVM6</accession>
<proteinExistence type="predicted"/>
<reference evidence="1" key="1">
    <citation type="thesis" date="2020" institute="ProQuest LLC" country="789 East Eisenhower Parkway, Ann Arbor, MI, USA">
        <title>Comparative Genomics and Chromosome Evolution.</title>
        <authorList>
            <person name="Mudd A.B."/>
        </authorList>
    </citation>
    <scope>NUCLEOTIDE SEQUENCE</scope>
    <source>
        <strain evidence="1">1538</strain>
        <tissue evidence="1">Blood</tissue>
    </source>
</reference>
<gene>
    <name evidence="1" type="ORF">GDO54_016702</name>
</gene>
<name>A0AAV2ZVM6_PYXAD</name>
<sequence length="88" mass="10456">MQQNNWEYLKWNGNSQRPHIGEIRPNSCDHRRHFPTCWSFQPKIYHLIVKKMKPSLSPSMHSMIPLSVPDLSPQQIYIQPYQSIKHSS</sequence>
<evidence type="ECO:0000313" key="1">
    <source>
        <dbReference type="EMBL" id="DBA18459.1"/>
    </source>
</evidence>
<keyword evidence="2" id="KW-1185">Reference proteome</keyword>
<organism evidence="1 2">
    <name type="scientific">Pyxicephalus adspersus</name>
    <name type="common">African bullfrog</name>
    <dbReference type="NCBI Taxonomy" id="30357"/>
    <lineage>
        <taxon>Eukaryota</taxon>
        <taxon>Metazoa</taxon>
        <taxon>Chordata</taxon>
        <taxon>Craniata</taxon>
        <taxon>Vertebrata</taxon>
        <taxon>Euteleostomi</taxon>
        <taxon>Amphibia</taxon>
        <taxon>Batrachia</taxon>
        <taxon>Anura</taxon>
        <taxon>Neobatrachia</taxon>
        <taxon>Ranoidea</taxon>
        <taxon>Pyxicephalidae</taxon>
        <taxon>Pyxicephalinae</taxon>
        <taxon>Pyxicephalus</taxon>
    </lineage>
</organism>
<dbReference type="EMBL" id="DYDO01000009">
    <property type="protein sequence ID" value="DBA18459.1"/>
    <property type="molecule type" value="Genomic_DNA"/>
</dbReference>
<evidence type="ECO:0000313" key="2">
    <source>
        <dbReference type="Proteomes" id="UP001181693"/>
    </source>
</evidence>
<dbReference type="AlphaFoldDB" id="A0AAV2ZVM6"/>
<dbReference type="Proteomes" id="UP001181693">
    <property type="component" value="Unassembled WGS sequence"/>
</dbReference>